<dbReference type="RefSeq" id="WP_092117968.1">
    <property type="nucleotide sequence ID" value="NZ_FMXO01000005.1"/>
</dbReference>
<dbReference type="OrthoDB" id="5513101at2"/>
<reference evidence="2 3" key="1">
    <citation type="submission" date="2016-10" db="EMBL/GenBank/DDBJ databases">
        <authorList>
            <person name="de Groot N.N."/>
        </authorList>
    </citation>
    <scope>NUCLEOTIDE SEQUENCE [LARGE SCALE GENOMIC DNA]</scope>
    <source>
        <strain evidence="2 3">ASO4-2</strain>
    </source>
</reference>
<feature type="signal peptide" evidence="1">
    <location>
        <begin position="1"/>
        <end position="22"/>
    </location>
</feature>
<name>A0A1G6BIE2_9BACT</name>
<sequence>MKFKRTLLLMFLLLLPPMHLVASGRDVLAVPVVPSHVEQQFSDFSHKWIDKIDRNFASRIGKMEIIPHSGGYLARYMQIDRDSISWSVKTISGSPLNYIGLLEYVEWTYECMAPTREAVEQGPFVRVRGRQVTEIFQYDKNKWLE</sequence>
<feature type="chain" id="PRO_5011602733" evidence="1">
    <location>
        <begin position="23"/>
        <end position="145"/>
    </location>
</feature>
<evidence type="ECO:0000313" key="2">
    <source>
        <dbReference type="EMBL" id="SDB20363.1"/>
    </source>
</evidence>
<organism evidence="2 3">
    <name type="scientific">Desulfonatronum thiosulfatophilum</name>
    <dbReference type="NCBI Taxonomy" id="617002"/>
    <lineage>
        <taxon>Bacteria</taxon>
        <taxon>Pseudomonadati</taxon>
        <taxon>Thermodesulfobacteriota</taxon>
        <taxon>Desulfovibrionia</taxon>
        <taxon>Desulfovibrionales</taxon>
        <taxon>Desulfonatronaceae</taxon>
        <taxon>Desulfonatronum</taxon>
    </lineage>
</organism>
<dbReference type="AlphaFoldDB" id="A0A1G6BIE2"/>
<gene>
    <name evidence="2" type="ORF">SAMN05660653_00965</name>
</gene>
<accession>A0A1G6BIE2</accession>
<evidence type="ECO:0000313" key="3">
    <source>
        <dbReference type="Proteomes" id="UP000198771"/>
    </source>
</evidence>
<dbReference type="Proteomes" id="UP000198771">
    <property type="component" value="Unassembled WGS sequence"/>
</dbReference>
<evidence type="ECO:0000256" key="1">
    <source>
        <dbReference type="SAM" id="SignalP"/>
    </source>
</evidence>
<keyword evidence="3" id="KW-1185">Reference proteome</keyword>
<dbReference type="EMBL" id="FMXO01000005">
    <property type="protein sequence ID" value="SDB20363.1"/>
    <property type="molecule type" value="Genomic_DNA"/>
</dbReference>
<keyword evidence="1" id="KW-0732">Signal</keyword>
<protein>
    <submittedName>
        <fullName evidence="2">Uncharacterized protein</fullName>
    </submittedName>
</protein>
<proteinExistence type="predicted"/>